<dbReference type="EMBL" id="JAINUG010000121">
    <property type="protein sequence ID" value="KAJ8394948.1"/>
    <property type="molecule type" value="Genomic_DNA"/>
</dbReference>
<accession>A0AAD7WFI9</accession>
<evidence type="ECO:0000313" key="3">
    <source>
        <dbReference type="EMBL" id="KAJ8394948.1"/>
    </source>
</evidence>
<dbReference type="Proteomes" id="UP001221898">
    <property type="component" value="Unassembled WGS sequence"/>
</dbReference>
<protein>
    <recommendedName>
        <fullName evidence="2">BEN domain-containing protein</fullName>
    </recommendedName>
</protein>
<feature type="region of interest" description="Disordered" evidence="1">
    <location>
        <begin position="114"/>
        <end position="134"/>
    </location>
</feature>
<reference evidence="3" key="1">
    <citation type="journal article" date="2023" name="Science">
        <title>Genome structures resolve the early diversification of teleost fishes.</title>
        <authorList>
            <person name="Parey E."/>
            <person name="Louis A."/>
            <person name="Montfort J."/>
            <person name="Bouchez O."/>
            <person name="Roques C."/>
            <person name="Iampietro C."/>
            <person name="Lluch J."/>
            <person name="Castinel A."/>
            <person name="Donnadieu C."/>
            <person name="Desvignes T."/>
            <person name="Floi Bucao C."/>
            <person name="Jouanno E."/>
            <person name="Wen M."/>
            <person name="Mejri S."/>
            <person name="Dirks R."/>
            <person name="Jansen H."/>
            <person name="Henkel C."/>
            <person name="Chen W.J."/>
            <person name="Zahm M."/>
            <person name="Cabau C."/>
            <person name="Klopp C."/>
            <person name="Thompson A.W."/>
            <person name="Robinson-Rechavi M."/>
            <person name="Braasch I."/>
            <person name="Lecointre G."/>
            <person name="Bobe J."/>
            <person name="Postlethwait J.H."/>
            <person name="Berthelot C."/>
            <person name="Roest Crollius H."/>
            <person name="Guiguen Y."/>
        </authorList>
    </citation>
    <scope>NUCLEOTIDE SEQUENCE</scope>
    <source>
        <strain evidence="3">NC1722</strain>
    </source>
</reference>
<feature type="compositionally biased region" description="Low complexity" evidence="1">
    <location>
        <begin position="114"/>
        <end position="127"/>
    </location>
</feature>
<feature type="region of interest" description="Disordered" evidence="1">
    <location>
        <begin position="58"/>
        <end position="80"/>
    </location>
</feature>
<dbReference type="SMART" id="SM01025">
    <property type="entry name" value="BEN"/>
    <property type="match status" value="1"/>
</dbReference>
<feature type="region of interest" description="Disordered" evidence="1">
    <location>
        <begin position="1"/>
        <end position="46"/>
    </location>
</feature>
<organism evidence="3 4">
    <name type="scientific">Aldrovandia affinis</name>
    <dbReference type="NCBI Taxonomy" id="143900"/>
    <lineage>
        <taxon>Eukaryota</taxon>
        <taxon>Metazoa</taxon>
        <taxon>Chordata</taxon>
        <taxon>Craniata</taxon>
        <taxon>Vertebrata</taxon>
        <taxon>Euteleostomi</taxon>
        <taxon>Actinopterygii</taxon>
        <taxon>Neopterygii</taxon>
        <taxon>Teleostei</taxon>
        <taxon>Notacanthiformes</taxon>
        <taxon>Halosauridae</taxon>
        <taxon>Aldrovandia</taxon>
    </lineage>
</organism>
<proteinExistence type="predicted"/>
<sequence length="265" mass="28964">MAAAMGEQLKRHLHAERPAKLSKPLRTSTPVDGSDSDATCASGSEDLFAPNKKKKLMIVTSEEEEDDDNSLLSQTPRQQQPEKVLLELDQETLKALKELPGLVATMKAVLSQSGSSICSSNQSDSSQRTGSDAGSDDLMFLVNSTVQVRKRLFQRISNKRMTLFTQDLATLVFGRDTLAKSTLTGKGKKGDTKDQLDPVKVLAIIDTVRDKFPNAEVSEIRPCCAGSVTMRGTPSPSGISRRDCEEAAGYCRRLRNQEAGLFEIR</sequence>
<evidence type="ECO:0000256" key="1">
    <source>
        <dbReference type="SAM" id="MobiDB-lite"/>
    </source>
</evidence>
<feature type="domain" description="BEN" evidence="2">
    <location>
        <begin position="143"/>
        <end position="231"/>
    </location>
</feature>
<dbReference type="Pfam" id="PF10523">
    <property type="entry name" value="BEN"/>
    <property type="match status" value="1"/>
</dbReference>
<dbReference type="Gene3D" id="1.10.10.2590">
    <property type="entry name" value="BEN domain"/>
    <property type="match status" value="1"/>
</dbReference>
<name>A0AAD7WFI9_9TELE</name>
<dbReference type="InterPro" id="IPR018379">
    <property type="entry name" value="BEN_domain"/>
</dbReference>
<keyword evidence="4" id="KW-1185">Reference proteome</keyword>
<feature type="compositionally biased region" description="Polar residues" evidence="1">
    <location>
        <begin position="25"/>
        <end position="42"/>
    </location>
</feature>
<feature type="compositionally biased region" description="Polar residues" evidence="1">
    <location>
        <begin position="70"/>
        <end position="80"/>
    </location>
</feature>
<gene>
    <name evidence="3" type="ORF">AAFF_G00040710</name>
</gene>
<dbReference type="AlphaFoldDB" id="A0AAD7WFI9"/>
<comment type="caution">
    <text evidence="3">The sequence shown here is derived from an EMBL/GenBank/DDBJ whole genome shotgun (WGS) entry which is preliminary data.</text>
</comment>
<evidence type="ECO:0000259" key="2">
    <source>
        <dbReference type="PROSITE" id="PS51457"/>
    </source>
</evidence>
<dbReference type="GO" id="GO:0003677">
    <property type="term" value="F:DNA binding"/>
    <property type="evidence" value="ECO:0007669"/>
    <property type="project" value="InterPro"/>
</dbReference>
<dbReference type="PROSITE" id="PS51457">
    <property type="entry name" value="BEN"/>
    <property type="match status" value="1"/>
</dbReference>
<evidence type="ECO:0000313" key="4">
    <source>
        <dbReference type="Proteomes" id="UP001221898"/>
    </source>
</evidence>